<name>A0A7X3FLN4_9BACL</name>
<comment type="pathway">
    <text evidence="3 18">Carbohydrate degradation; glycolysis; pyruvate from D-glyceraldehyde 3-phosphate: step 5/5.</text>
</comment>
<accession>A0A7X3FLN4</accession>
<dbReference type="FunFam" id="3.20.20.60:FF:000001">
    <property type="entry name" value="Pyruvate kinase"/>
    <property type="match status" value="1"/>
</dbReference>
<evidence type="ECO:0000256" key="1">
    <source>
        <dbReference type="ARBA" id="ARBA00001946"/>
    </source>
</evidence>
<keyword evidence="16 21" id="KW-0670">Pyruvate</keyword>
<dbReference type="InterPro" id="IPR036918">
    <property type="entry name" value="Pyrv_Knase_C_sf"/>
</dbReference>
<keyword evidence="11 18" id="KW-0418">Kinase</keyword>
<keyword evidence="22" id="KW-1185">Reference proteome</keyword>
<evidence type="ECO:0000256" key="4">
    <source>
        <dbReference type="ARBA" id="ARBA00006237"/>
    </source>
</evidence>
<dbReference type="SUPFAM" id="SSF50800">
    <property type="entry name" value="PK beta-barrel domain-like"/>
    <property type="match status" value="1"/>
</dbReference>
<evidence type="ECO:0000256" key="9">
    <source>
        <dbReference type="ARBA" id="ARBA00022723"/>
    </source>
</evidence>
<dbReference type="Gene3D" id="3.40.1380.20">
    <property type="entry name" value="Pyruvate kinase, C-terminal domain"/>
    <property type="match status" value="1"/>
</dbReference>
<dbReference type="UniPathway" id="UPA00109">
    <property type="reaction ID" value="UER00188"/>
</dbReference>
<evidence type="ECO:0000313" key="21">
    <source>
        <dbReference type="EMBL" id="MVP02054.1"/>
    </source>
</evidence>
<dbReference type="GO" id="GO:0006950">
    <property type="term" value="P:response to stress"/>
    <property type="evidence" value="ECO:0007669"/>
    <property type="project" value="UniProtKB-ARBA"/>
</dbReference>
<dbReference type="NCBIfam" id="NF004978">
    <property type="entry name" value="PRK06354.1"/>
    <property type="match status" value="1"/>
</dbReference>
<protein>
    <recommendedName>
        <fullName evidence="7 17">Pyruvate kinase</fullName>
        <ecNumber evidence="6 17">2.7.1.40</ecNumber>
    </recommendedName>
</protein>
<evidence type="ECO:0000256" key="15">
    <source>
        <dbReference type="ARBA" id="ARBA00023152"/>
    </source>
</evidence>
<comment type="cofactor">
    <cofactor evidence="1">
        <name>Mg(2+)</name>
        <dbReference type="ChEBI" id="CHEBI:18420"/>
    </cofactor>
</comment>
<dbReference type="OrthoDB" id="9812123at2"/>
<dbReference type="NCBIfam" id="NF004491">
    <property type="entry name" value="PRK05826.1"/>
    <property type="match status" value="1"/>
</dbReference>
<feature type="domain" description="Pyruvate kinase barrel" evidence="19">
    <location>
        <begin position="1"/>
        <end position="323"/>
    </location>
</feature>
<evidence type="ECO:0000256" key="17">
    <source>
        <dbReference type="NCBIfam" id="TIGR01064"/>
    </source>
</evidence>
<dbReference type="InterPro" id="IPR015795">
    <property type="entry name" value="Pyrv_Knase_C"/>
</dbReference>
<dbReference type="InterPro" id="IPR015813">
    <property type="entry name" value="Pyrv/PenolPyrv_kinase-like_dom"/>
</dbReference>
<dbReference type="GO" id="GO:0004743">
    <property type="term" value="F:pyruvate kinase activity"/>
    <property type="evidence" value="ECO:0007669"/>
    <property type="project" value="UniProtKB-UniRule"/>
</dbReference>
<dbReference type="PROSITE" id="PS00110">
    <property type="entry name" value="PYRUVATE_KINASE"/>
    <property type="match status" value="1"/>
</dbReference>
<dbReference type="AlphaFoldDB" id="A0A7X3FLN4"/>
<organism evidence="21 22">
    <name type="scientific">Paenibacillus lutrae</name>
    <dbReference type="NCBI Taxonomy" id="2078573"/>
    <lineage>
        <taxon>Bacteria</taxon>
        <taxon>Bacillati</taxon>
        <taxon>Bacillota</taxon>
        <taxon>Bacilli</taxon>
        <taxon>Bacillales</taxon>
        <taxon>Paenibacillaceae</taxon>
        <taxon>Paenibacillus</taxon>
    </lineage>
</organism>
<dbReference type="EMBL" id="RHLK01000017">
    <property type="protein sequence ID" value="MVP02054.1"/>
    <property type="molecule type" value="Genomic_DNA"/>
</dbReference>
<comment type="similarity">
    <text evidence="4">In the C-terminal section; belongs to the PEP-utilizing enzyme family.</text>
</comment>
<reference evidence="21 22" key="1">
    <citation type="journal article" date="2019" name="Microorganisms">
        <title>Paenibacillus lutrae sp. nov., A Chitinolytic Species Isolated from A River Otter in Castril Natural Park, Granada, Spain.</title>
        <authorList>
            <person name="Rodriguez M."/>
            <person name="Reina J.C."/>
            <person name="Bejar V."/>
            <person name="Llamas I."/>
        </authorList>
    </citation>
    <scope>NUCLEOTIDE SEQUENCE [LARGE SCALE GENOMIC DNA]</scope>
    <source>
        <strain evidence="21 22">N10</strain>
    </source>
</reference>
<dbReference type="GO" id="GO:0030955">
    <property type="term" value="F:potassium ion binding"/>
    <property type="evidence" value="ECO:0007669"/>
    <property type="project" value="UniProtKB-UniRule"/>
</dbReference>
<dbReference type="RefSeq" id="WP_157338481.1">
    <property type="nucleotide sequence ID" value="NZ_RHLK01000017.1"/>
</dbReference>
<evidence type="ECO:0000256" key="13">
    <source>
        <dbReference type="ARBA" id="ARBA00022842"/>
    </source>
</evidence>
<proteinExistence type="inferred from homology"/>
<dbReference type="Gene3D" id="3.20.20.60">
    <property type="entry name" value="Phosphoenolpyruvate-binding domains"/>
    <property type="match status" value="1"/>
</dbReference>
<dbReference type="PRINTS" id="PR01050">
    <property type="entry name" value="PYRUVTKNASE"/>
</dbReference>
<dbReference type="GO" id="GO:0005524">
    <property type="term" value="F:ATP binding"/>
    <property type="evidence" value="ECO:0007669"/>
    <property type="project" value="UniProtKB-KW"/>
</dbReference>
<evidence type="ECO:0000256" key="5">
    <source>
        <dbReference type="ARBA" id="ARBA00008663"/>
    </source>
</evidence>
<keyword evidence="14" id="KW-0630">Potassium</keyword>
<evidence type="ECO:0000256" key="14">
    <source>
        <dbReference type="ARBA" id="ARBA00022958"/>
    </source>
</evidence>
<keyword evidence="9" id="KW-0479">Metal-binding</keyword>
<evidence type="ECO:0000256" key="3">
    <source>
        <dbReference type="ARBA" id="ARBA00004997"/>
    </source>
</evidence>
<dbReference type="InterPro" id="IPR015793">
    <property type="entry name" value="Pyrv_Knase_brl"/>
</dbReference>
<dbReference type="EC" id="2.7.1.40" evidence="6 17"/>
<keyword evidence="15 18" id="KW-0324">Glycolysis</keyword>
<dbReference type="InterPro" id="IPR015806">
    <property type="entry name" value="Pyrv_Knase_insert_dom_sf"/>
</dbReference>
<keyword evidence="10" id="KW-0547">Nucleotide-binding</keyword>
<dbReference type="InterPro" id="IPR011037">
    <property type="entry name" value="Pyrv_Knase-like_insert_dom_sf"/>
</dbReference>
<dbReference type="InterPro" id="IPR018209">
    <property type="entry name" value="Pyrv_Knase_AS"/>
</dbReference>
<dbReference type="Pfam" id="PF02887">
    <property type="entry name" value="PK_C"/>
    <property type="match status" value="1"/>
</dbReference>
<dbReference type="Proteomes" id="UP000490800">
    <property type="component" value="Unassembled WGS sequence"/>
</dbReference>
<dbReference type="Gene3D" id="2.40.33.10">
    <property type="entry name" value="PK beta-barrel domain-like"/>
    <property type="match status" value="1"/>
</dbReference>
<dbReference type="NCBIfam" id="TIGR01064">
    <property type="entry name" value="pyruv_kin"/>
    <property type="match status" value="1"/>
</dbReference>
<evidence type="ECO:0000256" key="8">
    <source>
        <dbReference type="ARBA" id="ARBA00022679"/>
    </source>
</evidence>
<comment type="cofactor">
    <cofactor evidence="2">
        <name>K(+)</name>
        <dbReference type="ChEBI" id="CHEBI:29103"/>
    </cofactor>
</comment>
<evidence type="ECO:0000256" key="2">
    <source>
        <dbReference type="ARBA" id="ARBA00001958"/>
    </source>
</evidence>
<keyword evidence="12" id="KW-0067">ATP-binding</keyword>
<dbReference type="SUPFAM" id="SSF52935">
    <property type="entry name" value="PK C-terminal domain-like"/>
    <property type="match status" value="1"/>
</dbReference>
<keyword evidence="13 18" id="KW-0460">Magnesium</keyword>
<dbReference type="Pfam" id="PF00224">
    <property type="entry name" value="PK"/>
    <property type="match status" value="1"/>
</dbReference>
<evidence type="ECO:0000313" key="22">
    <source>
        <dbReference type="Proteomes" id="UP000490800"/>
    </source>
</evidence>
<dbReference type="PANTHER" id="PTHR11817">
    <property type="entry name" value="PYRUVATE KINASE"/>
    <property type="match status" value="1"/>
</dbReference>
<comment type="similarity">
    <text evidence="5 18">Belongs to the pyruvate kinase family.</text>
</comment>
<dbReference type="InterPro" id="IPR040442">
    <property type="entry name" value="Pyrv_kinase-like_dom_sf"/>
</dbReference>
<dbReference type="InterPro" id="IPR001697">
    <property type="entry name" value="Pyr_Knase"/>
</dbReference>
<dbReference type="SUPFAM" id="SSF51621">
    <property type="entry name" value="Phosphoenolpyruvate/pyruvate domain"/>
    <property type="match status" value="1"/>
</dbReference>
<sequence length="471" mass="50837">MRRTKIVCTMGPSSSSVDVLKSMIAAGMNVARLNMAHGELEQHSEQIKRIRQAEKETGSIVPVLMDIKGPEIRIGLLKEASCELVAGDTLTLTSDEIQGDAARISVNYKDLPEVIKPGDKILIDDGLIELRVTSVNGTEIHCLIRNGGTLKPRKGVNLPGIRTTLPGVTDRDIRHIEFGIEENIDIIAMSFVRKAEDVLTVRQLLEERGCGHIQIISKIENQEGVDELEAIVEASDGIMVARGDLGVEIPVEDVPVIQKWMIETCSKAGKPVIVATQMLDSMQQNPRPTRAEVSDVANAVLEGADAVMLSGETAAGRYPVESVLMMATVAVKAESLYLQNEQRISVMPPSEQTITEIISSAAVGAAAALQAKAILIPTESGFTPRMVSKHRPKSPILAVTRSEQVLRRMCLLWGVTPLKGETVQSTDDMFEQAVNSGLQSGLLVKGDYTVITAGVPIGESGSTNLIKIKQV</sequence>
<evidence type="ECO:0000256" key="7">
    <source>
        <dbReference type="ARBA" id="ARBA00018587"/>
    </source>
</evidence>
<evidence type="ECO:0000259" key="19">
    <source>
        <dbReference type="Pfam" id="PF00224"/>
    </source>
</evidence>
<evidence type="ECO:0000256" key="18">
    <source>
        <dbReference type="RuleBase" id="RU000504"/>
    </source>
</evidence>
<evidence type="ECO:0000256" key="10">
    <source>
        <dbReference type="ARBA" id="ARBA00022741"/>
    </source>
</evidence>
<feature type="domain" description="Pyruvate kinase C-terminal" evidence="20">
    <location>
        <begin position="357"/>
        <end position="468"/>
    </location>
</feature>
<dbReference type="FunFam" id="2.40.33.10:FF:000001">
    <property type="entry name" value="Pyruvate kinase"/>
    <property type="match status" value="1"/>
</dbReference>
<evidence type="ECO:0000256" key="12">
    <source>
        <dbReference type="ARBA" id="ARBA00022840"/>
    </source>
</evidence>
<evidence type="ECO:0000256" key="11">
    <source>
        <dbReference type="ARBA" id="ARBA00022777"/>
    </source>
</evidence>
<comment type="caution">
    <text evidence="21">The sequence shown here is derived from an EMBL/GenBank/DDBJ whole genome shotgun (WGS) entry which is preliminary data.</text>
</comment>
<comment type="catalytic activity">
    <reaction evidence="18">
        <text>pyruvate + ATP = phosphoenolpyruvate + ADP + H(+)</text>
        <dbReference type="Rhea" id="RHEA:18157"/>
        <dbReference type="ChEBI" id="CHEBI:15361"/>
        <dbReference type="ChEBI" id="CHEBI:15378"/>
        <dbReference type="ChEBI" id="CHEBI:30616"/>
        <dbReference type="ChEBI" id="CHEBI:58702"/>
        <dbReference type="ChEBI" id="CHEBI:456216"/>
        <dbReference type="EC" id="2.7.1.40"/>
    </reaction>
</comment>
<evidence type="ECO:0000259" key="20">
    <source>
        <dbReference type="Pfam" id="PF02887"/>
    </source>
</evidence>
<gene>
    <name evidence="21" type="primary">pyk</name>
    <name evidence="21" type="ORF">EDM21_21480</name>
</gene>
<evidence type="ECO:0000256" key="6">
    <source>
        <dbReference type="ARBA" id="ARBA00012142"/>
    </source>
</evidence>
<dbReference type="GO" id="GO:0016301">
    <property type="term" value="F:kinase activity"/>
    <property type="evidence" value="ECO:0007669"/>
    <property type="project" value="UniProtKB-KW"/>
</dbReference>
<keyword evidence="8 18" id="KW-0808">Transferase</keyword>
<evidence type="ECO:0000256" key="16">
    <source>
        <dbReference type="ARBA" id="ARBA00023317"/>
    </source>
</evidence>
<dbReference type="GO" id="GO:0000287">
    <property type="term" value="F:magnesium ion binding"/>
    <property type="evidence" value="ECO:0007669"/>
    <property type="project" value="UniProtKB-UniRule"/>
</dbReference>